<dbReference type="GO" id="GO:0016787">
    <property type="term" value="F:hydrolase activity"/>
    <property type="evidence" value="ECO:0007669"/>
    <property type="project" value="UniProtKB-KW"/>
</dbReference>
<feature type="chain" id="PRO_5045260655" evidence="4">
    <location>
        <begin position="22"/>
        <end position="827"/>
    </location>
</feature>
<sequence>MRILTIAALIPSAFIASSGCANLLAQTSQSTALAQKETASPRTRTLLTKDWKFELGEKYDGAYAVDWNDSKWRTLDLPHDWSIEGEYKQDNPAGARGGFLPGGIGWYRKSLNWDEKFEGKSVSLTFDGVYMNPEVYLNGKKMWSQPYGYTGFSFDITDHLEKGNNIIAVGVDNENLPSGRWYTGSGIYRNVWLTVTDPIHVIENGSFVRADNISKAQATLHTTHDIANDTDTPIEALAIVKIKAPNGKIVAQTSSTVTLDANKQTSITHELNVKNPALWSPESPSLYTSVLEIHKEYQLIDTYETRTGIRNLEFTVDRGFLINGQPLEIQGMCLHHDAGGVGAAVPKDVWRYRLSLLKKAGVNAVRTAHNPFAPEFYDLTDELGIMVMDEAFDGWETKKAAADYGLFFEDWWQRDLDSFIKRDRNHPSVIMWSIGNEVKSATEETQEKLVNYVKSLDDTRPITQGRGYYLSHADIAGFNGHGEYVNGIEDFHAEHPDTPIVGTEITHTLHTRDYYKSKTEIRDRDILKNKKKWAELKDKIYEVPDLTEEEVWPEVSTLHASSFDNNIVRMPIREEIKLARKLPYLLGTFRWTGFDYLGESRGWPARTTNYGVVDLAGFPKGPYYLYKSQWTTEPMVYLEPHWTHPGKEGVTLPVIAYTNLEKAELFVNGKSQGEKIMTDDLQIQWNVPYHSGEIKVIARGKNGETQTMTRKTAGPPAKLSVSMDRNSLPADNVSVARIEIDIVDAQGTRNPSADNRIKVSVQGGGELIALESGAILDIESTKADNRKAFNGKLLALVQSNGLKQPIQVTIESSDIPTQTVNIDTHAP</sequence>
<evidence type="ECO:0000313" key="10">
    <source>
        <dbReference type="EMBL" id="MFC7293064.1"/>
    </source>
</evidence>
<dbReference type="InterPro" id="IPR032311">
    <property type="entry name" value="DUF4982"/>
</dbReference>
<dbReference type="InterPro" id="IPR040605">
    <property type="entry name" value="Glyco_hydro2_dom5"/>
</dbReference>
<keyword evidence="11" id="KW-1185">Reference proteome</keyword>
<dbReference type="InterPro" id="IPR036156">
    <property type="entry name" value="Beta-gal/glucu_dom_sf"/>
</dbReference>
<feature type="domain" description="Glycoside hydrolase family 2 immunoglobulin-like beta-sandwich" evidence="5">
    <location>
        <begin position="212"/>
        <end position="310"/>
    </location>
</feature>
<dbReference type="PANTHER" id="PTHR42732:SF1">
    <property type="entry name" value="BETA-MANNOSIDASE"/>
    <property type="match status" value="1"/>
</dbReference>
<feature type="domain" description="Glycoside hydrolase family 2 catalytic" evidence="6">
    <location>
        <begin position="317"/>
        <end position="464"/>
    </location>
</feature>
<keyword evidence="3" id="KW-0326">Glycosidase</keyword>
<feature type="domain" description="DUF4982" evidence="8">
    <location>
        <begin position="649"/>
        <end position="705"/>
    </location>
</feature>
<name>A0ABW2IQ04_9PROT</name>
<keyword evidence="4" id="KW-0732">Signal</keyword>
<dbReference type="PROSITE" id="PS51257">
    <property type="entry name" value="PROKAR_LIPOPROTEIN"/>
    <property type="match status" value="1"/>
</dbReference>
<reference evidence="11" key="1">
    <citation type="journal article" date="2019" name="Int. J. Syst. Evol. Microbiol.">
        <title>The Global Catalogue of Microorganisms (GCM) 10K type strain sequencing project: providing services to taxonomists for standard genome sequencing and annotation.</title>
        <authorList>
            <consortium name="The Broad Institute Genomics Platform"/>
            <consortium name="The Broad Institute Genome Sequencing Center for Infectious Disease"/>
            <person name="Wu L."/>
            <person name="Ma J."/>
        </authorList>
    </citation>
    <scope>NUCLEOTIDE SEQUENCE [LARGE SCALE GENOMIC DNA]</scope>
    <source>
        <strain evidence="11">CCUG 51308</strain>
    </source>
</reference>
<dbReference type="EMBL" id="JBHTBR010000009">
    <property type="protein sequence ID" value="MFC7293064.1"/>
    <property type="molecule type" value="Genomic_DNA"/>
</dbReference>
<evidence type="ECO:0000313" key="11">
    <source>
        <dbReference type="Proteomes" id="UP001596492"/>
    </source>
</evidence>
<dbReference type="Proteomes" id="UP001596492">
    <property type="component" value="Unassembled WGS sequence"/>
</dbReference>
<dbReference type="PRINTS" id="PR00132">
    <property type="entry name" value="GLHYDRLASE2"/>
</dbReference>
<dbReference type="InterPro" id="IPR006103">
    <property type="entry name" value="Glyco_hydro_2_cat"/>
</dbReference>
<evidence type="ECO:0000256" key="4">
    <source>
        <dbReference type="SAM" id="SignalP"/>
    </source>
</evidence>
<dbReference type="PROSITE" id="PS00608">
    <property type="entry name" value="GLYCOSYL_HYDROL_F2_2"/>
    <property type="match status" value="1"/>
</dbReference>
<feature type="domain" description="Glycoside hydrolase family 2" evidence="9">
    <location>
        <begin position="719"/>
        <end position="820"/>
    </location>
</feature>
<dbReference type="Pfam" id="PF02837">
    <property type="entry name" value="Glyco_hydro_2_N"/>
    <property type="match status" value="1"/>
</dbReference>
<dbReference type="Pfam" id="PF18565">
    <property type="entry name" value="Glyco_hydro2_C5"/>
    <property type="match status" value="1"/>
</dbReference>
<evidence type="ECO:0000256" key="1">
    <source>
        <dbReference type="ARBA" id="ARBA00007401"/>
    </source>
</evidence>
<dbReference type="InterPro" id="IPR017853">
    <property type="entry name" value="GH"/>
</dbReference>
<dbReference type="SUPFAM" id="SSF51445">
    <property type="entry name" value="(Trans)glycosidases"/>
    <property type="match status" value="1"/>
</dbReference>
<dbReference type="PANTHER" id="PTHR42732">
    <property type="entry name" value="BETA-GALACTOSIDASE"/>
    <property type="match status" value="1"/>
</dbReference>
<evidence type="ECO:0000259" key="8">
    <source>
        <dbReference type="Pfam" id="PF16355"/>
    </source>
</evidence>
<dbReference type="SUPFAM" id="SSF49303">
    <property type="entry name" value="beta-Galactosidase/glucuronidase domain"/>
    <property type="match status" value="1"/>
</dbReference>
<evidence type="ECO:0000259" key="7">
    <source>
        <dbReference type="Pfam" id="PF02837"/>
    </source>
</evidence>
<dbReference type="Pfam" id="PF02836">
    <property type="entry name" value="Glyco_hydro_2_C"/>
    <property type="match status" value="1"/>
</dbReference>
<accession>A0ABW2IQ04</accession>
<evidence type="ECO:0000256" key="2">
    <source>
        <dbReference type="ARBA" id="ARBA00022801"/>
    </source>
</evidence>
<dbReference type="InterPro" id="IPR006104">
    <property type="entry name" value="Glyco_hydro_2_N"/>
</dbReference>
<keyword evidence="2 10" id="KW-0378">Hydrolase</keyword>
<dbReference type="Pfam" id="PF00703">
    <property type="entry name" value="Glyco_hydro_2"/>
    <property type="match status" value="1"/>
</dbReference>
<feature type="domain" description="Glycosyl hydrolases family 2 sugar binding" evidence="7">
    <location>
        <begin position="103"/>
        <end position="194"/>
    </location>
</feature>
<comment type="caution">
    <text evidence="10">The sequence shown here is derived from an EMBL/GenBank/DDBJ whole genome shotgun (WGS) entry which is preliminary data.</text>
</comment>
<dbReference type="Gene3D" id="2.60.40.10">
    <property type="entry name" value="Immunoglobulins"/>
    <property type="match status" value="3"/>
</dbReference>
<gene>
    <name evidence="10" type="ORF">ACFQS8_15690</name>
</gene>
<dbReference type="Gene3D" id="2.60.120.260">
    <property type="entry name" value="Galactose-binding domain-like"/>
    <property type="match status" value="1"/>
</dbReference>
<protein>
    <submittedName>
        <fullName evidence="10">Glycoside hydrolase family 2 TIM barrel-domain containing protein</fullName>
    </submittedName>
</protein>
<dbReference type="Pfam" id="PF16355">
    <property type="entry name" value="DUF4982"/>
    <property type="match status" value="1"/>
</dbReference>
<evidence type="ECO:0000259" key="9">
    <source>
        <dbReference type="Pfam" id="PF18565"/>
    </source>
</evidence>
<dbReference type="InterPro" id="IPR006101">
    <property type="entry name" value="Glyco_hydro_2"/>
</dbReference>
<evidence type="ECO:0000259" key="6">
    <source>
        <dbReference type="Pfam" id="PF02836"/>
    </source>
</evidence>
<dbReference type="RefSeq" id="WP_382169145.1">
    <property type="nucleotide sequence ID" value="NZ_JBHTBR010000009.1"/>
</dbReference>
<dbReference type="InterPro" id="IPR023232">
    <property type="entry name" value="Glyco_hydro_2_AS"/>
</dbReference>
<dbReference type="InterPro" id="IPR013783">
    <property type="entry name" value="Ig-like_fold"/>
</dbReference>
<organism evidence="10 11">
    <name type="scientific">Hirschia litorea</name>
    <dbReference type="NCBI Taxonomy" id="1199156"/>
    <lineage>
        <taxon>Bacteria</taxon>
        <taxon>Pseudomonadati</taxon>
        <taxon>Pseudomonadota</taxon>
        <taxon>Alphaproteobacteria</taxon>
        <taxon>Hyphomonadales</taxon>
        <taxon>Hyphomonadaceae</taxon>
        <taxon>Hirschia</taxon>
    </lineage>
</organism>
<feature type="signal peptide" evidence="4">
    <location>
        <begin position="1"/>
        <end position="21"/>
    </location>
</feature>
<dbReference type="InterPro" id="IPR008979">
    <property type="entry name" value="Galactose-bd-like_sf"/>
</dbReference>
<dbReference type="Gene3D" id="3.20.20.80">
    <property type="entry name" value="Glycosidases"/>
    <property type="match status" value="1"/>
</dbReference>
<evidence type="ECO:0000256" key="3">
    <source>
        <dbReference type="ARBA" id="ARBA00023295"/>
    </source>
</evidence>
<dbReference type="InterPro" id="IPR051913">
    <property type="entry name" value="GH2_Domain-Containing"/>
</dbReference>
<comment type="similarity">
    <text evidence="1">Belongs to the glycosyl hydrolase 2 family.</text>
</comment>
<evidence type="ECO:0000259" key="5">
    <source>
        <dbReference type="Pfam" id="PF00703"/>
    </source>
</evidence>
<proteinExistence type="inferred from homology"/>
<dbReference type="SUPFAM" id="SSF49785">
    <property type="entry name" value="Galactose-binding domain-like"/>
    <property type="match status" value="1"/>
</dbReference>
<dbReference type="InterPro" id="IPR006102">
    <property type="entry name" value="Ig-like_GH2"/>
</dbReference>